<reference evidence="1 2" key="1">
    <citation type="submission" date="2016-10" db="EMBL/GenBank/DDBJ databases">
        <authorList>
            <person name="de Groot N.N."/>
        </authorList>
    </citation>
    <scope>NUCLEOTIDE SEQUENCE [LARGE SCALE GENOMIC DNA]</scope>
    <source>
        <strain evidence="1 2">DSM 20678</strain>
    </source>
</reference>
<gene>
    <name evidence="1" type="ORF">SAMN05444406_11017</name>
</gene>
<name>A0A1I5V700_9FIRM</name>
<dbReference type="InterPro" id="IPR021321">
    <property type="entry name" value="DUF2922"/>
</dbReference>
<evidence type="ECO:0000313" key="2">
    <source>
        <dbReference type="Proteomes" id="UP000198577"/>
    </source>
</evidence>
<keyword evidence="2" id="KW-1185">Reference proteome</keyword>
<proteinExistence type="predicted"/>
<dbReference type="RefSeq" id="WP_025747934.1">
    <property type="nucleotide sequence ID" value="NZ_FOXR01000010.1"/>
</dbReference>
<dbReference type="OrthoDB" id="9795264at2"/>
<dbReference type="Proteomes" id="UP000198577">
    <property type="component" value="Unassembled WGS sequence"/>
</dbReference>
<evidence type="ECO:0000313" key="1">
    <source>
        <dbReference type="EMBL" id="SFQ03127.1"/>
    </source>
</evidence>
<dbReference type="EMBL" id="FOXR01000010">
    <property type="protein sequence ID" value="SFQ03127.1"/>
    <property type="molecule type" value="Genomic_DNA"/>
</dbReference>
<dbReference type="Pfam" id="PF11148">
    <property type="entry name" value="DUF2922"/>
    <property type="match status" value="1"/>
</dbReference>
<protein>
    <recommendedName>
        <fullName evidence="3">DUF2922 domain-containing protein</fullName>
    </recommendedName>
</protein>
<organism evidence="1 2">
    <name type="scientific">Caldicoprobacter faecalis</name>
    <dbReference type="NCBI Taxonomy" id="937334"/>
    <lineage>
        <taxon>Bacteria</taxon>
        <taxon>Bacillati</taxon>
        <taxon>Bacillota</taxon>
        <taxon>Clostridia</taxon>
        <taxon>Caldicoprobacterales</taxon>
        <taxon>Caldicoprobacteraceae</taxon>
        <taxon>Caldicoprobacter</taxon>
    </lineage>
</organism>
<sequence length="71" mass="7918">MAQTLEMVFKTGQGRTYRITLDDPRLDLQPAEVKAFMDLVISVNPFDIEGGLVEIAEANIIDTEVQPLQLV</sequence>
<dbReference type="STRING" id="937334.SAMN05444406_11017"/>
<evidence type="ECO:0008006" key="3">
    <source>
        <dbReference type="Google" id="ProtNLM"/>
    </source>
</evidence>
<accession>A0A1I5V700</accession>
<dbReference type="AlphaFoldDB" id="A0A1I5V700"/>